<dbReference type="InterPro" id="IPR054467">
    <property type="entry name" value="YkoP-like_dom"/>
</dbReference>
<dbReference type="EMBL" id="MBTG01000023">
    <property type="protein sequence ID" value="OPH53478.1"/>
    <property type="molecule type" value="Genomic_DNA"/>
</dbReference>
<dbReference type="Pfam" id="PF22790">
    <property type="entry name" value="YkoP"/>
    <property type="match status" value="1"/>
</dbReference>
<reference evidence="3" key="1">
    <citation type="submission" date="2016-07" db="EMBL/GenBank/DDBJ databases">
        <authorList>
            <person name="Florea S."/>
            <person name="Webb J.S."/>
            <person name="Jaromczyk J."/>
            <person name="Schardl C.L."/>
        </authorList>
    </citation>
    <scope>NUCLEOTIDE SEQUENCE [LARGE SCALE GENOMIC DNA]</scope>
    <source>
        <strain evidence="3">CY1</strain>
    </source>
</reference>
<name>A0A1V4HF80_9BACL</name>
<keyword evidence="3" id="KW-1185">Reference proteome</keyword>
<sequence>MGASLMKLPLQSLWMMWENVFDLITRFRSKSVLRYGICKLVVRQHHGKRIACQDGHGIQAGDWVGELHLDNRQVMSLSRTFGADRAGLKTVRMLRDAMKQISKELDSNSDLLEVRAITGITLLHRGIIHGIGFEQHPIASRWQQRFYAAYLRLLLRILHPEGKERVQYSSEKLAPLMLVISKQSLKERFALRDHDLQEARHNRRKKEAIS</sequence>
<dbReference type="OrthoDB" id="1951946at2"/>
<feature type="domain" description="YkoP-like" evidence="1">
    <location>
        <begin position="10"/>
        <end position="188"/>
    </location>
</feature>
<evidence type="ECO:0000313" key="3">
    <source>
        <dbReference type="Proteomes" id="UP000190626"/>
    </source>
</evidence>
<protein>
    <submittedName>
        <fullName evidence="2">Polysaccharide deacetylase</fullName>
    </submittedName>
</protein>
<dbReference type="STRING" id="1469647.BC351_06330"/>
<dbReference type="AlphaFoldDB" id="A0A1V4HF80"/>
<dbReference type="Proteomes" id="UP000190626">
    <property type="component" value="Unassembled WGS sequence"/>
</dbReference>
<evidence type="ECO:0000259" key="1">
    <source>
        <dbReference type="Pfam" id="PF22790"/>
    </source>
</evidence>
<evidence type="ECO:0000313" key="2">
    <source>
        <dbReference type="EMBL" id="OPH53478.1"/>
    </source>
</evidence>
<comment type="caution">
    <text evidence="2">The sequence shown here is derived from an EMBL/GenBank/DDBJ whole genome shotgun (WGS) entry which is preliminary data.</text>
</comment>
<organism evidence="2 3">
    <name type="scientific">Paenibacillus ferrarius</name>
    <dbReference type="NCBI Taxonomy" id="1469647"/>
    <lineage>
        <taxon>Bacteria</taxon>
        <taxon>Bacillati</taxon>
        <taxon>Bacillota</taxon>
        <taxon>Bacilli</taxon>
        <taxon>Bacillales</taxon>
        <taxon>Paenibacillaceae</taxon>
        <taxon>Paenibacillus</taxon>
    </lineage>
</organism>
<gene>
    <name evidence="2" type="ORF">BC351_06330</name>
</gene>
<proteinExistence type="predicted"/>
<accession>A0A1V4HF80</accession>